<dbReference type="CDD" id="cd03408">
    <property type="entry name" value="SPFH_like_u1"/>
    <property type="match status" value="1"/>
</dbReference>
<proteinExistence type="predicted"/>
<feature type="domain" description="SPFH" evidence="3">
    <location>
        <begin position="57"/>
        <end position="276"/>
    </location>
</feature>
<dbReference type="InterPro" id="IPR033880">
    <property type="entry name" value="SPFH_YdjI"/>
</dbReference>
<accession>A0A6I1GG97</accession>
<evidence type="ECO:0000259" key="2">
    <source>
        <dbReference type="Pfam" id="PF09851"/>
    </source>
</evidence>
<keyword evidence="5" id="KW-1185">Reference proteome</keyword>
<dbReference type="PANTHER" id="PTHR37826:SF2">
    <property type="entry name" value="ZINC-RIBBON DOMAIN-CONTAINING PROTEIN"/>
    <property type="match status" value="1"/>
</dbReference>
<evidence type="ECO:0000313" key="5">
    <source>
        <dbReference type="Proteomes" id="UP000441772"/>
    </source>
</evidence>
<evidence type="ECO:0000259" key="3">
    <source>
        <dbReference type="Pfam" id="PF13421"/>
    </source>
</evidence>
<dbReference type="Pfam" id="PF13421">
    <property type="entry name" value="Band_7_1"/>
    <property type="match status" value="1"/>
</dbReference>
<sequence length="390" mass="41747">MAIIRAFSGAIGGTFADLWKDIITADTFDEHTVVAPGVPRRSNNGRGSNDSGSDGVISNGSRIYVPENTAAFIFSQSGIENVITEPGGYEYRDGENSVLAGDGIGSLFTTVADRFKFGGQPGVTKYVAFINLREIRGVKFGTPAPLVYHDRFYDTDLEIRARGALSLKVVDAVRFVRNFVPANATSYSFDDPGARRQILSEFIQSFSVAVNSLSEQYRISQLPGQSNTIAATVREDPANAGTWRSRFGFEVTNVGIESIEFTDESRELVNKYSSKRMDVTAYEGVSAAAGNMAAQQRIAAGIGEHGFGEGGMLLGMAMAQSINPMNAAPLVQDVAPAVQPAATTATPSPAASTMTLDEQMAALKKLKELLDAGILTAEEFDAKKRQILGL</sequence>
<reference evidence="4 5" key="1">
    <citation type="submission" date="2019-09" db="EMBL/GenBank/DDBJ databases">
        <title>Characterization of the phylogenetic diversity of two novel species belonging to the genus Bifidobacterium: Bifidobacterium cebidarum sp. nov. and Bifidobacterium leontopitheci sp. nov.</title>
        <authorList>
            <person name="Lugli G.A."/>
            <person name="Duranti S."/>
            <person name="Milani C."/>
            <person name="Turroni F."/>
            <person name="Ventura M."/>
        </authorList>
    </citation>
    <scope>NUCLEOTIDE SEQUENCE [LARGE SCALE GENOMIC DNA]</scope>
    <source>
        <strain evidence="4 5">LMG 31471</strain>
    </source>
</reference>
<dbReference type="EMBL" id="WBVT01000008">
    <property type="protein sequence ID" value="KAB7790674.1"/>
    <property type="molecule type" value="Genomic_DNA"/>
</dbReference>
<feature type="domain" description="SHOCT" evidence="2">
    <location>
        <begin position="361"/>
        <end position="388"/>
    </location>
</feature>
<feature type="compositionally biased region" description="Low complexity" evidence="1">
    <location>
        <begin position="40"/>
        <end position="55"/>
    </location>
</feature>
<dbReference type="AlphaFoldDB" id="A0A6I1GG97"/>
<dbReference type="Proteomes" id="UP000441772">
    <property type="component" value="Unassembled WGS sequence"/>
</dbReference>
<feature type="region of interest" description="Disordered" evidence="1">
    <location>
        <begin position="35"/>
        <end position="55"/>
    </location>
</feature>
<evidence type="ECO:0000313" key="4">
    <source>
        <dbReference type="EMBL" id="KAB7790674.1"/>
    </source>
</evidence>
<name>A0A6I1GG97_9BIFI</name>
<organism evidence="4 5">
    <name type="scientific">Bifidobacterium leontopitheci</name>
    <dbReference type="NCBI Taxonomy" id="2650774"/>
    <lineage>
        <taxon>Bacteria</taxon>
        <taxon>Bacillati</taxon>
        <taxon>Actinomycetota</taxon>
        <taxon>Actinomycetes</taxon>
        <taxon>Bifidobacteriales</taxon>
        <taxon>Bifidobacteriaceae</taxon>
        <taxon>Bifidobacterium</taxon>
    </lineage>
</organism>
<dbReference type="Pfam" id="PF09851">
    <property type="entry name" value="SHOCT"/>
    <property type="match status" value="1"/>
</dbReference>
<comment type="caution">
    <text evidence="4">The sequence shown here is derived from an EMBL/GenBank/DDBJ whole genome shotgun (WGS) entry which is preliminary data.</text>
</comment>
<dbReference type="InterPro" id="IPR018649">
    <property type="entry name" value="SHOCT"/>
</dbReference>
<evidence type="ECO:0000256" key="1">
    <source>
        <dbReference type="SAM" id="MobiDB-lite"/>
    </source>
</evidence>
<gene>
    <name evidence="4" type="ORF">F7D09_0780</name>
</gene>
<dbReference type="RefSeq" id="WP_152234135.1">
    <property type="nucleotide sequence ID" value="NZ_JBHSKZ010000027.1"/>
</dbReference>
<protein>
    <submittedName>
        <fullName evidence="4">Virion core protein</fullName>
    </submittedName>
</protein>
<dbReference type="PANTHER" id="PTHR37826">
    <property type="entry name" value="FLOTILLIN BAND_7_5 DOMAIN PROTEIN"/>
    <property type="match status" value="1"/>
</dbReference>